<dbReference type="SUPFAM" id="SSF50249">
    <property type="entry name" value="Nucleic acid-binding proteins"/>
    <property type="match status" value="1"/>
</dbReference>
<feature type="domain" description="ATP-dependent DNA ligase family profile" evidence="6">
    <location>
        <begin position="221"/>
        <end position="446"/>
    </location>
</feature>
<dbReference type="Gene3D" id="3.30.470.30">
    <property type="entry name" value="DNA ligase/mRNA capping enzyme"/>
    <property type="match status" value="1"/>
</dbReference>
<dbReference type="Pfam" id="PF01068">
    <property type="entry name" value="DNA_ligase_A_M"/>
    <property type="match status" value="1"/>
</dbReference>
<sequence length="548" mass="61053">MFGARLGVGRARGRPPGRACGGALVRYASQVPKPLAQLQRLQSFVGEASATNSLLEKKAILARYPDLVPVLERLYLRSMRFHVSSSALRKYLKQHPSNYNEPATLPSSLESLLDALSSRTVAGNQAKEVLRAFLLKHKIFPSRDAPASSAHTSPPLLDLFYRCLDRNLKAGISQTSLRKALESTQAHTRTQQFLEMLRTTGSVNAFPMDIALAHTATPKRLQHLRKHAPWFVSRKLDGIRCIMVASIDCSQGSPRVTHLDTLSRTGRPLPSLASLRAQLAEDLAAYPDLLALCGAPDAHGMAHLVLDGELCALRPTDDARGDAYVEDFLHTLSVVRRHTDSQTPIVFFPFDGLLLDAFVCWRTYLGKEDARPLHARLAPLQAWVSWCLAHRPETCVRRLEQVCVSDVTKVDLERMLAQAIEKHWEGLVLRGDVPYEGRRSNAMLKLRPTQEAEYIVREAVVSQMRLPLEGHYEERPALSHIVIEHKGEPVSVGSGFSAAQRLHYGAHPDELRGKAVTVMYYQESIKDQSSSLRFPVVKGVYDTAHRTL</sequence>
<evidence type="ECO:0000256" key="2">
    <source>
        <dbReference type="ARBA" id="ARBA00022598"/>
    </source>
</evidence>
<name>A0ABY8EI44_MALFU</name>
<keyword evidence="3" id="KW-0235">DNA replication</keyword>
<dbReference type="InterPro" id="IPR012310">
    <property type="entry name" value="DNA_ligase_ATP-dep_cent"/>
</dbReference>
<keyword evidence="2" id="KW-0436">Ligase</keyword>
<dbReference type="Proteomes" id="UP000818624">
    <property type="component" value="Chromosome 1"/>
</dbReference>
<evidence type="ECO:0000313" key="8">
    <source>
        <dbReference type="Proteomes" id="UP000818624"/>
    </source>
</evidence>
<evidence type="ECO:0000256" key="4">
    <source>
        <dbReference type="ARBA" id="ARBA00022763"/>
    </source>
</evidence>
<proteinExistence type="predicted"/>
<evidence type="ECO:0000313" key="7">
    <source>
        <dbReference type="EMBL" id="WFD45492.1"/>
    </source>
</evidence>
<dbReference type="Gene3D" id="2.40.50.140">
    <property type="entry name" value="Nucleic acid-binding proteins"/>
    <property type="match status" value="1"/>
</dbReference>
<reference evidence="7 8" key="1">
    <citation type="journal article" date="2020" name="Elife">
        <title>Loss of centromere function drives karyotype evolution in closely related Malassezia species.</title>
        <authorList>
            <person name="Sankaranarayanan S.R."/>
            <person name="Ianiri G."/>
            <person name="Coelho M.A."/>
            <person name="Reza M.H."/>
            <person name="Thimmappa B.C."/>
            <person name="Ganguly P."/>
            <person name="Vadnala R.N."/>
            <person name="Sun S."/>
            <person name="Siddharthan R."/>
            <person name="Tellgren-Roth C."/>
            <person name="Dawson T.L."/>
            <person name="Heitman J."/>
            <person name="Sanyal K."/>
        </authorList>
    </citation>
    <scope>NUCLEOTIDE SEQUENCE [LARGE SCALE GENOMIC DNA]</scope>
    <source>
        <strain evidence="7">CBS14141</strain>
    </source>
</reference>
<dbReference type="InterPro" id="IPR012340">
    <property type="entry name" value="NA-bd_OB-fold"/>
</dbReference>
<dbReference type="PANTHER" id="PTHR47810">
    <property type="entry name" value="DNA LIGASE"/>
    <property type="match status" value="1"/>
</dbReference>
<accession>A0ABY8EI44</accession>
<comment type="cofactor">
    <cofactor evidence="1">
        <name>a divalent metal cation</name>
        <dbReference type="ChEBI" id="CHEBI:60240"/>
    </cofactor>
</comment>
<dbReference type="PANTHER" id="PTHR47810:SF1">
    <property type="entry name" value="DNA LIGASE B"/>
    <property type="match status" value="1"/>
</dbReference>
<dbReference type="EMBL" id="CP046234">
    <property type="protein sequence ID" value="WFD45492.1"/>
    <property type="molecule type" value="Genomic_DNA"/>
</dbReference>
<keyword evidence="8" id="KW-1185">Reference proteome</keyword>
<organism evidence="7 8">
    <name type="scientific">Malassezia furfur</name>
    <name type="common">Pityriasis versicolor infection agent</name>
    <name type="synonym">Pityrosporum furfur</name>
    <dbReference type="NCBI Taxonomy" id="55194"/>
    <lineage>
        <taxon>Eukaryota</taxon>
        <taxon>Fungi</taxon>
        <taxon>Dikarya</taxon>
        <taxon>Basidiomycota</taxon>
        <taxon>Ustilaginomycotina</taxon>
        <taxon>Malasseziomycetes</taxon>
        <taxon>Malasseziales</taxon>
        <taxon>Malasseziaceae</taxon>
        <taxon>Malassezia</taxon>
    </lineage>
</organism>
<evidence type="ECO:0000256" key="1">
    <source>
        <dbReference type="ARBA" id="ARBA00001968"/>
    </source>
</evidence>
<evidence type="ECO:0000256" key="5">
    <source>
        <dbReference type="ARBA" id="ARBA00023204"/>
    </source>
</evidence>
<keyword evidence="4" id="KW-0227">DNA damage</keyword>
<dbReference type="SUPFAM" id="SSF56091">
    <property type="entry name" value="DNA ligase/mRNA capping enzyme, catalytic domain"/>
    <property type="match status" value="1"/>
</dbReference>
<dbReference type="InterPro" id="IPR050326">
    <property type="entry name" value="NAD_dep_DNA_ligaseB"/>
</dbReference>
<evidence type="ECO:0000256" key="3">
    <source>
        <dbReference type="ARBA" id="ARBA00022705"/>
    </source>
</evidence>
<evidence type="ECO:0000259" key="6">
    <source>
        <dbReference type="Pfam" id="PF01068"/>
    </source>
</evidence>
<gene>
    <name evidence="7" type="ORF">GLX27_000112</name>
</gene>
<protein>
    <recommendedName>
        <fullName evidence="6">ATP-dependent DNA ligase family profile domain-containing protein</fullName>
    </recommendedName>
</protein>
<keyword evidence="5" id="KW-0234">DNA repair</keyword>